<dbReference type="Proteomes" id="UP001372338">
    <property type="component" value="Unassembled WGS sequence"/>
</dbReference>
<keyword evidence="1" id="KW-0812">Transmembrane</keyword>
<name>A0AAN9DUS2_CROPI</name>
<evidence type="ECO:0000313" key="3">
    <source>
        <dbReference type="Proteomes" id="UP001372338"/>
    </source>
</evidence>
<evidence type="ECO:0000256" key="1">
    <source>
        <dbReference type="SAM" id="Phobius"/>
    </source>
</evidence>
<keyword evidence="1" id="KW-0472">Membrane</keyword>
<organism evidence="2 3">
    <name type="scientific">Crotalaria pallida</name>
    <name type="common">Smooth rattlebox</name>
    <name type="synonym">Crotalaria striata</name>
    <dbReference type="NCBI Taxonomy" id="3830"/>
    <lineage>
        <taxon>Eukaryota</taxon>
        <taxon>Viridiplantae</taxon>
        <taxon>Streptophyta</taxon>
        <taxon>Embryophyta</taxon>
        <taxon>Tracheophyta</taxon>
        <taxon>Spermatophyta</taxon>
        <taxon>Magnoliopsida</taxon>
        <taxon>eudicotyledons</taxon>
        <taxon>Gunneridae</taxon>
        <taxon>Pentapetalae</taxon>
        <taxon>rosids</taxon>
        <taxon>fabids</taxon>
        <taxon>Fabales</taxon>
        <taxon>Fabaceae</taxon>
        <taxon>Papilionoideae</taxon>
        <taxon>50 kb inversion clade</taxon>
        <taxon>genistoids sensu lato</taxon>
        <taxon>core genistoids</taxon>
        <taxon>Crotalarieae</taxon>
        <taxon>Crotalaria</taxon>
    </lineage>
</organism>
<evidence type="ECO:0000313" key="2">
    <source>
        <dbReference type="EMBL" id="KAK7236591.1"/>
    </source>
</evidence>
<comment type="caution">
    <text evidence="2">The sequence shown here is derived from an EMBL/GenBank/DDBJ whole genome shotgun (WGS) entry which is preliminary data.</text>
</comment>
<reference evidence="2 3" key="1">
    <citation type="submission" date="2024-01" db="EMBL/GenBank/DDBJ databases">
        <title>The genomes of 5 underutilized Papilionoideae crops provide insights into root nodulation and disease resistanc.</title>
        <authorList>
            <person name="Yuan L."/>
        </authorList>
    </citation>
    <scope>NUCLEOTIDE SEQUENCE [LARGE SCALE GENOMIC DNA]</scope>
    <source>
        <strain evidence="2">ZHUSHIDOU_FW_LH</strain>
        <tissue evidence="2">Leaf</tissue>
    </source>
</reference>
<accession>A0AAN9DUS2</accession>
<feature type="transmembrane region" description="Helical" evidence="1">
    <location>
        <begin position="55"/>
        <end position="75"/>
    </location>
</feature>
<keyword evidence="3" id="KW-1185">Reference proteome</keyword>
<dbReference type="AlphaFoldDB" id="A0AAN9DUS2"/>
<proteinExistence type="predicted"/>
<protein>
    <submittedName>
        <fullName evidence="2">Uncharacterized protein</fullName>
    </submittedName>
</protein>
<dbReference type="EMBL" id="JAYWIO010000036">
    <property type="protein sequence ID" value="KAK7236591.1"/>
    <property type="molecule type" value="Genomic_DNA"/>
</dbReference>
<gene>
    <name evidence="2" type="ORF">RIF29_45464</name>
</gene>
<sequence>MGMRHSYQVKQLQLSLQLARKLFPLLYSYIRIDKERKTSSDLSRIRKDSNQLRKLTHLLNSFFILIKQLIFLIHVHPLLSSLDLAKHSSF</sequence>
<keyword evidence="1" id="KW-1133">Transmembrane helix</keyword>